<gene>
    <name evidence="1" type="ORF">H9874_11345</name>
</gene>
<dbReference type="AlphaFoldDB" id="A0A9D1R3B7"/>
<sequence>MEKLEKTDKADEGLVPVLPGVPVAPYVSGGVEAFPEKVRSAFPESGGGRFTYRGPLLPILRLMGHKRPGANHYTKLVTSLMCLAHGTIELVVRERGEETFYDLTHVISNLRLRTRDREISVTISPFFREMYVANRLTWIDVAKRFQIRGSIAKALYRFCQSHRQNPVFRGYVQTLAQALNMDRSAPLKETRRQMREAIAELVEKKVLEKTSILTKGNIVILNRTAEALPPRRRKE</sequence>
<evidence type="ECO:0000313" key="1">
    <source>
        <dbReference type="EMBL" id="HIW79718.1"/>
    </source>
</evidence>
<dbReference type="Proteomes" id="UP000824264">
    <property type="component" value="Unassembled WGS sequence"/>
</dbReference>
<evidence type="ECO:0000313" key="2">
    <source>
        <dbReference type="Proteomes" id="UP000824264"/>
    </source>
</evidence>
<accession>A0A9D1R3B7</accession>
<proteinExistence type="predicted"/>
<reference evidence="1" key="2">
    <citation type="submission" date="2021-04" db="EMBL/GenBank/DDBJ databases">
        <authorList>
            <person name="Gilroy R."/>
        </authorList>
    </citation>
    <scope>NUCLEOTIDE SEQUENCE</scope>
    <source>
        <strain evidence="1">ChiSxjej5B17-1746</strain>
    </source>
</reference>
<comment type="caution">
    <text evidence="1">The sequence shown here is derived from an EMBL/GenBank/DDBJ whole genome shotgun (WGS) entry which is preliminary data.</text>
</comment>
<name>A0A9D1R3B7_9BACT</name>
<organism evidence="1 2">
    <name type="scientific">Candidatus Bilophila faecipullorum</name>
    <dbReference type="NCBI Taxonomy" id="2838482"/>
    <lineage>
        <taxon>Bacteria</taxon>
        <taxon>Pseudomonadati</taxon>
        <taxon>Thermodesulfobacteriota</taxon>
        <taxon>Desulfovibrionia</taxon>
        <taxon>Desulfovibrionales</taxon>
        <taxon>Desulfovibrionaceae</taxon>
        <taxon>Bilophila</taxon>
    </lineage>
</organism>
<reference evidence="1" key="1">
    <citation type="journal article" date="2021" name="PeerJ">
        <title>Extensive microbial diversity within the chicken gut microbiome revealed by metagenomics and culture.</title>
        <authorList>
            <person name="Gilroy R."/>
            <person name="Ravi A."/>
            <person name="Getino M."/>
            <person name="Pursley I."/>
            <person name="Horton D.L."/>
            <person name="Alikhan N.F."/>
            <person name="Baker D."/>
            <person name="Gharbi K."/>
            <person name="Hall N."/>
            <person name="Watson M."/>
            <person name="Adriaenssens E.M."/>
            <person name="Foster-Nyarko E."/>
            <person name="Jarju S."/>
            <person name="Secka A."/>
            <person name="Antonio M."/>
            <person name="Oren A."/>
            <person name="Chaudhuri R.R."/>
            <person name="La Ragione R."/>
            <person name="Hildebrand F."/>
            <person name="Pallen M.J."/>
        </authorList>
    </citation>
    <scope>NUCLEOTIDE SEQUENCE</scope>
    <source>
        <strain evidence="1">ChiSxjej5B17-1746</strain>
    </source>
</reference>
<protein>
    <submittedName>
        <fullName evidence="1">Replication initiator protein A</fullName>
    </submittedName>
</protein>
<dbReference type="EMBL" id="DXGI01000420">
    <property type="protein sequence ID" value="HIW79718.1"/>
    <property type="molecule type" value="Genomic_DNA"/>
</dbReference>